<dbReference type="EMBL" id="BARV01014172">
    <property type="protein sequence ID" value="GAI29993.1"/>
    <property type="molecule type" value="Genomic_DNA"/>
</dbReference>
<protein>
    <submittedName>
        <fullName evidence="1">Uncharacterized protein</fullName>
    </submittedName>
</protein>
<proteinExistence type="predicted"/>
<evidence type="ECO:0000313" key="1">
    <source>
        <dbReference type="EMBL" id="GAI29993.1"/>
    </source>
</evidence>
<comment type="caution">
    <text evidence="1">The sequence shown here is derived from an EMBL/GenBank/DDBJ whole genome shotgun (WGS) entry which is preliminary data.</text>
</comment>
<name>X1MFH3_9ZZZZ</name>
<feature type="non-terminal residue" evidence="1">
    <location>
        <position position="1"/>
    </location>
</feature>
<sequence length="43" mass="4613">ALSSKAKKTEEVTNSFIKKATEVLKSQHPANTVLLRGISTNTA</sequence>
<accession>X1MFH3</accession>
<gene>
    <name evidence="1" type="ORF">S06H3_24989</name>
</gene>
<organism evidence="1">
    <name type="scientific">marine sediment metagenome</name>
    <dbReference type="NCBI Taxonomy" id="412755"/>
    <lineage>
        <taxon>unclassified sequences</taxon>
        <taxon>metagenomes</taxon>
        <taxon>ecological metagenomes</taxon>
    </lineage>
</organism>
<dbReference type="AlphaFoldDB" id="X1MFH3"/>
<reference evidence="1" key="1">
    <citation type="journal article" date="2014" name="Front. Microbiol.">
        <title>High frequency of phylogenetically diverse reductive dehalogenase-homologous genes in deep subseafloor sedimentary metagenomes.</title>
        <authorList>
            <person name="Kawai M."/>
            <person name="Futagami T."/>
            <person name="Toyoda A."/>
            <person name="Takaki Y."/>
            <person name="Nishi S."/>
            <person name="Hori S."/>
            <person name="Arai W."/>
            <person name="Tsubouchi T."/>
            <person name="Morono Y."/>
            <person name="Uchiyama I."/>
            <person name="Ito T."/>
            <person name="Fujiyama A."/>
            <person name="Inagaki F."/>
            <person name="Takami H."/>
        </authorList>
    </citation>
    <scope>NUCLEOTIDE SEQUENCE</scope>
    <source>
        <strain evidence="1">Expedition CK06-06</strain>
    </source>
</reference>